<gene>
    <name evidence="1" type="ORF">PPENT_87.1.T0250342</name>
</gene>
<protein>
    <submittedName>
        <fullName evidence="1">Uncharacterized protein</fullName>
    </submittedName>
</protein>
<dbReference type="Proteomes" id="UP000689195">
    <property type="component" value="Unassembled WGS sequence"/>
</dbReference>
<dbReference type="AlphaFoldDB" id="A0A8S1TQU3"/>
<dbReference type="EMBL" id="CAJJDO010000025">
    <property type="protein sequence ID" value="CAD8154378.1"/>
    <property type="molecule type" value="Genomic_DNA"/>
</dbReference>
<name>A0A8S1TQU3_9CILI</name>
<accession>A0A8S1TQU3</accession>
<reference evidence="1" key="1">
    <citation type="submission" date="2021-01" db="EMBL/GenBank/DDBJ databases">
        <authorList>
            <consortium name="Genoscope - CEA"/>
            <person name="William W."/>
        </authorList>
    </citation>
    <scope>NUCLEOTIDE SEQUENCE</scope>
</reference>
<organism evidence="1 2">
    <name type="scientific">Paramecium pentaurelia</name>
    <dbReference type="NCBI Taxonomy" id="43138"/>
    <lineage>
        <taxon>Eukaryota</taxon>
        <taxon>Sar</taxon>
        <taxon>Alveolata</taxon>
        <taxon>Ciliophora</taxon>
        <taxon>Intramacronucleata</taxon>
        <taxon>Oligohymenophorea</taxon>
        <taxon>Peniculida</taxon>
        <taxon>Parameciidae</taxon>
        <taxon>Paramecium</taxon>
    </lineage>
</organism>
<keyword evidence="2" id="KW-1185">Reference proteome</keyword>
<comment type="caution">
    <text evidence="1">The sequence shown here is derived from an EMBL/GenBank/DDBJ whole genome shotgun (WGS) entry which is preliminary data.</text>
</comment>
<dbReference type="CDD" id="cd00064">
    <property type="entry name" value="FU"/>
    <property type="match status" value="1"/>
</dbReference>
<sequence>MMFAKISSQQYNQQEELNYLNFPKINIQKEQVIGCISKYSPLSNVVYPENLEKKDQNSYLIYIAKQVQTKELRFVYYVEFLVSLQKIVHFFIIQACSNYIEVQFDMDNLNYEGNWCFHYLYFKDETELIVGLDCGNQNQFKTFQSDPNCFQDLILMYGQSFQIMKDSSKQNLMLINFPGEVKLYQISNIMFLREYQDNFFQGIDQYLNINPLISYLQYSSLNKKNFISQFNYNRSYDIQFWSKINIQEVNQQQICILKIKPHNFQQDLNLFLLTYIKIQEQWSYFIEYLSYNYPFVYNIDLIKEFKQSYSQNIEQDVITQWHFIEIKYVMNIFVFKINSFIKNLRYQIKFKQVYQFSDILLEFQFGANNTQKISLDGEIALFNYFNYVSLISKQNDQERQQNCHYSCFNCWGPFNNQCLSCLDSDNRIYDQLTNTCQCKLWYVEEKQSKCYGSTDMNMKETFNYLPIDNRYESEDQDIICAFGYFKYKDICIQCPSASQKGMLNCLECLQNPEKWLIKGICEEQYIKFYGSINNVYFHTYNQKRQTALFIVVDEELVGCDGCDRCTDQDVQERNIICIKYDDQRPDLDVYITCYYGEYQKDVKKCLEEQDQDDYRGNSQCQQACGYCMFKQCLYCIDPSKYFMDVLGICRTCDIKNCKYCFQYNKFDKNQVSIQLGEISQNQEDYVVACSLCFPGYVFNFWINQCVEYTPSNQCVDGFIQEDGQFICTYTLLSKNQIQRNIAIQFNDCQNYYSNCSKCLQDFNGMIQCVECDYGYFLNFLNGICQLCSAKFIKSELCQMTTSKQDNWKYQVQSFYLNFKPNKVPILVQGMYFIEWYEILKCEDGYLHFGLDCYKLKNQDCLEYDLVSQICKICKNSIDDLPVLSYFDNQCQQCPYPCQVCQKISLDQIQIINPYFIVNEQSIKQTYFCVFNFKEDQTYVESYTGQIKGKDQSKRRYNLQLEPESFPSLQNPIKQFNVIKNYLQRVKPDVYIYKYNSQKNKYFL</sequence>
<proteinExistence type="predicted"/>
<dbReference type="InterPro" id="IPR006212">
    <property type="entry name" value="Furin_repeat"/>
</dbReference>
<dbReference type="OrthoDB" id="301223at2759"/>
<evidence type="ECO:0000313" key="1">
    <source>
        <dbReference type="EMBL" id="CAD8154378.1"/>
    </source>
</evidence>
<evidence type="ECO:0000313" key="2">
    <source>
        <dbReference type="Proteomes" id="UP000689195"/>
    </source>
</evidence>